<sequence length="354" mass="38867">MAYVPKLEVPSIRTPPMPTSLPKPSIIPNNSSGMLPFLIPSLVAAGSSLIGSGISAISQSRANKANIQMMHEQNAYNEKMWHLNNAYNTPLMQRQRLEQAGINPALALSNISTGVAQGAVTSAPAPNLMPTIQGNPLAGAGSAFTSMYSTLKQNELLDAQVAKTQAEAKSIGQLTENTLNNGNVQREAWKAQIDSMNFNVDRLKSMLPYERDYLSAQIEATRQRMDVDKTVAQLNLSQLRLNSFQEKRLSAEISNIFASTALLVEQGRLTQEQAVLVSQQVITEKSKRLGIDIGNLFDAKTLGSRIKASNLFNNQVQTNINLMNREIQHFDIKEMSMLISSMASLVQSSNVMYR</sequence>
<proteinExistence type="predicted"/>
<name>A0AAU8B9Q7_9VIRU</name>
<evidence type="ECO:0000313" key="1">
    <source>
        <dbReference type="EMBL" id="XCD08500.1"/>
    </source>
</evidence>
<reference evidence="1" key="1">
    <citation type="submission" date="2024-03" db="EMBL/GenBank/DDBJ databases">
        <title>Diverse circular DNA viruses in blood, oral, and fecal samples of captive lemurs.</title>
        <authorList>
            <person name="Paietta E.N."/>
            <person name="Kraberger S."/>
            <person name="Lund M.C."/>
            <person name="Custer J.M."/>
            <person name="Vargas K.M."/>
            <person name="Ehmke E.E."/>
            <person name="Yoder A.D."/>
            <person name="Varsani A."/>
        </authorList>
    </citation>
    <scope>NUCLEOTIDE SEQUENCE</scope>
    <source>
        <strain evidence="1">Duke_43SS_27</strain>
    </source>
</reference>
<accession>A0AAU8B9Q7</accession>
<protein>
    <submittedName>
        <fullName evidence="1">DNA pilot protein</fullName>
    </submittedName>
</protein>
<organism evidence="1">
    <name type="scientific">Dulem virus 259</name>
    <dbReference type="NCBI Taxonomy" id="3145736"/>
    <lineage>
        <taxon>Viruses</taxon>
        <taxon>Monodnaviria</taxon>
        <taxon>Sangervirae</taxon>
        <taxon>Phixviricota</taxon>
        <taxon>Malgrandaviricetes</taxon>
        <taxon>Petitvirales</taxon>
        <taxon>Microviridae</taxon>
        <taxon>Microvirus</taxon>
    </lineage>
</organism>
<dbReference type="EMBL" id="PP511881">
    <property type="protein sequence ID" value="XCD08500.1"/>
    <property type="molecule type" value="Genomic_DNA"/>
</dbReference>